<dbReference type="RefSeq" id="WP_382167823.1">
    <property type="nucleotide sequence ID" value="NZ_JBHTBR010000005.1"/>
</dbReference>
<keyword evidence="2" id="KW-0229">DNA integration</keyword>
<dbReference type="Gene3D" id="1.10.443.10">
    <property type="entry name" value="Intergrase catalytic core"/>
    <property type="match status" value="1"/>
</dbReference>
<dbReference type="EMBL" id="JBHTBR010000005">
    <property type="protein sequence ID" value="MFC7292416.1"/>
    <property type="molecule type" value="Genomic_DNA"/>
</dbReference>
<sequence length="386" mass="43952">MVARNKLTDRKIKALKDGTHGDGAGLYIRINHQNSKQWIYRYNYMKKPKVIGLGSYPDISLQDARKLRDVWASEVAAGRNPVDIKAKQRTTLSVGVDAKLLKNVVYRTFESKKATLQEKGRNGEWVSQLTNHVLPTLGDKSVEELTQHDINDVLQSIWKSKPVTAKKAIGRLKICLEYSESLGFDVDVDIIRKAKHILGPQPKKEEHLPSMAWKDVPDFYASLTNSNHTHLGLRFLILNVGARTNPVRHLKLEQIENGLWRIPAAMMKSNKPFVMPLSVQSLEILDELKPLIRNGLVFPNSRGTKVVSENIFSKYMRVDRGLTVVPHGFRSSFRTWALDNGHDRVIAEMCMAHKVFGEVEGAYIKSDALEKRRELMQEWSDYVCRA</sequence>
<comment type="similarity">
    <text evidence="1">Belongs to the 'phage' integrase family.</text>
</comment>
<dbReference type="Gene3D" id="1.10.150.130">
    <property type="match status" value="1"/>
</dbReference>
<evidence type="ECO:0000256" key="2">
    <source>
        <dbReference type="ARBA" id="ARBA00022908"/>
    </source>
</evidence>
<dbReference type="InterPro" id="IPR013762">
    <property type="entry name" value="Integrase-like_cat_sf"/>
</dbReference>
<dbReference type="Gene3D" id="3.30.160.390">
    <property type="entry name" value="Integrase, DNA-binding domain"/>
    <property type="match status" value="1"/>
</dbReference>
<gene>
    <name evidence="6" type="ORF">ACFQS8_12370</name>
</gene>
<comment type="caution">
    <text evidence="6">The sequence shown here is derived from an EMBL/GenBank/DDBJ whole genome shotgun (WGS) entry which is preliminary data.</text>
</comment>
<protein>
    <submittedName>
        <fullName evidence="6">Tyrosine-type recombinase/integrase</fullName>
    </submittedName>
</protein>
<dbReference type="InterPro" id="IPR050808">
    <property type="entry name" value="Phage_Integrase"/>
</dbReference>
<dbReference type="Pfam" id="PF22022">
    <property type="entry name" value="Phage_int_M"/>
    <property type="match status" value="1"/>
</dbReference>
<evidence type="ECO:0000259" key="5">
    <source>
        <dbReference type="PROSITE" id="PS51898"/>
    </source>
</evidence>
<keyword evidence="3" id="KW-0238">DNA-binding</keyword>
<feature type="domain" description="Tyr recombinase" evidence="5">
    <location>
        <begin position="206"/>
        <end position="376"/>
    </location>
</feature>
<dbReference type="PANTHER" id="PTHR30629">
    <property type="entry name" value="PROPHAGE INTEGRASE"/>
    <property type="match status" value="1"/>
</dbReference>
<dbReference type="InterPro" id="IPR010998">
    <property type="entry name" value="Integrase_recombinase_N"/>
</dbReference>
<evidence type="ECO:0000256" key="1">
    <source>
        <dbReference type="ARBA" id="ARBA00008857"/>
    </source>
</evidence>
<keyword evidence="4" id="KW-0233">DNA recombination</keyword>
<evidence type="ECO:0000313" key="7">
    <source>
        <dbReference type="Proteomes" id="UP001596492"/>
    </source>
</evidence>
<dbReference type="Pfam" id="PF00589">
    <property type="entry name" value="Phage_integrase"/>
    <property type="match status" value="1"/>
</dbReference>
<evidence type="ECO:0000313" key="6">
    <source>
        <dbReference type="EMBL" id="MFC7292416.1"/>
    </source>
</evidence>
<dbReference type="Pfam" id="PF13356">
    <property type="entry name" value="Arm-DNA-bind_3"/>
    <property type="match status" value="1"/>
</dbReference>
<dbReference type="InterPro" id="IPR011010">
    <property type="entry name" value="DNA_brk_join_enz"/>
</dbReference>
<dbReference type="InterPro" id="IPR002104">
    <property type="entry name" value="Integrase_catalytic"/>
</dbReference>
<organism evidence="6 7">
    <name type="scientific">Hirschia litorea</name>
    <dbReference type="NCBI Taxonomy" id="1199156"/>
    <lineage>
        <taxon>Bacteria</taxon>
        <taxon>Pseudomonadati</taxon>
        <taxon>Pseudomonadota</taxon>
        <taxon>Alphaproteobacteria</taxon>
        <taxon>Hyphomonadales</taxon>
        <taxon>Hyphomonadaceae</taxon>
        <taxon>Hirschia</taxon>
    </lineage>
</organism>
<accession>A0ABW2IMN8</accession>
<dbReference type="PANTHER" id="PTHR30629:SF2">
    <property type="entry name" value="PROPHAGE INTEGRASE INTS-RELATED"/>
    <property type="match status" value="1"/>
</dbReference>
<dbReference type="SUPFAM" id="SSF56349">
    <property type="entry name" value="DNA breaking-rejoining enzymes"/>
    <property type="match status" value="1"/>
</dbReference>
<name>A0ABW2IMN8_9PROT</name>
<proteinExistence type="inferred from homology"/>
<keyword evidence="7" id="KW-1185">Reference proteome</keyword>
<dbReference type="PROSITE" id="PS51898">
    <property type="entry name" value="TYR_RECOMBINASE"/>
    <property type="match status" value="1"/>
</dbReference>
<dbReference type="Proteomes" id="UP001596492">
    <property type="component" value="Unassembled WGS sequence"/>
</dbReference>
<dbReference type="InterPro" id="IPR025166">
    <property type="entry name" value="Integrase_DNA_bind_dom"/>
</dbReference>
<dbReference type="CDD" id="cd00801">
    <property type="entry name" value="INT_P4_C"/>
    <property type="match status" value="1"/>
</dbReference>
<dbReference type="InterPro" id="IPR053876">
    <property type="entry name" value="Phage_int_M"/>
</dbReference>
<reference evidence="7" key="1">
    <citation type="journal article" date="2019" name="Int. J. Syst. Evol. Microbiol.">
        <title>The Global Catalogue of Microorganisms (GCM) 10K type strain sequencing project: providing services to taxonomists for standard genome sequencing and annotation.</title>
        <authorList>
            <consortium name="The Broad Institute Genomics Platform"/>
            <consortium name="The Broad Institute Genome Sequencing Center for Infectious Disease"/>
            <person name="Wu L."/>
            <person name="Ma J."/>
        </authorList>
    </citation>
    <scope>NUCLEOTIDE SEQUENCE [LARGE SCALE GENOMIC DNA]</scope>
    <source>
        <strain evidence="7">CCUG 51308</strain>
    </source>
</reference>
<evidence type="ECO:0000256" key="4">
    <source>
        <dbReference type="ARBA" id="ARBA00023172"/>
    </source>
</evidence>
<evidence type="ECO:0000256" key="3">
    <source>
        <dbReference type="ARBA" id="ARBA00023125"/>
    </source>
</evidence>
<dbReference type="InterPro" id="IPR038488">
    <property type="entry name" value="Integrase_DNA-bd_sf"/>
</dbReference>